<name>A0A167GGI1_9GAMM</name>
<dbReference type="EMBL" id="AUXZ01000014">
    <property type="protein sequence ID" value="KZN55268.1"/>
    <property type="molecule type" value="Genomic_DNA"/>
</dbReference>
<organism evidence="2 3">
    <name type="scientific">Pseudoalteromonas luteoviolacea H33</name>
    <dbReference type="NCBI Taxonomy" id="1365251"/>
    <lineage>
        <taxon>Bacteria</taxon>
        <taxon>Pseudomonadati</taxon>
        <taxon>Pseudomonadota</taxon>
        <taxon>Gammaproteobacteria</taxon>
        <taxon>Alteromonadales</taxon>
        <taxon>Pseudoalteromonadaceae</taxon>
        <taxon>Pseudoalteromonas</taxon>
    </lineage>
</organism>
<dbReference type="PATRIC" id="fig|1365251.3.peg.346"/>
<evidence type="ECO:0000313" key="3">
    <source>
        <dbReference type="Proteomes" id="UP000076503"/>
    </source>
</evidence>
<evidence type="ECO:0000256" key="1">
    <source>
        <dbReference type="SAM" id="SignalP"/>
    </source>
</evidence>
<reference evidence="2 3" key="1">
    <citation type="submission" date="2013-07" db="EMBL/GenBank/DDBJ databases">
        <title>Comparative Genomic and Metabolomic Analysis of Twelve Strains of Pseudoalteromonas luteoviolacea.</title>
        <authorList>
            <person name="Vynne N.G."/>
            <person name="Mansson M."/>
            <person name="Gram L."/>
        </authorList>
    </citation>
    <scope>NUCLEOTIDE SEQUENCE [LARGE SCALE GENOMIC DNA]</scope>
    <source>
        <strain evidence="2 3">H33</strain>
    </source>
</reference>
<feature type="chain" id="PRO_5007886886" evidence="1">
    <location>
        <begin position="22"/>
        <end position="207"/>
    </location>
</feature>
<sequence length="207" mass="23511">MNLLSKVAIASISVLSASVFAAGDQKVNCKTTTVQTPYWYGWASCHASGEFLHQLISQHHSEWITLTETKYENGDWTTYRCDTTLPNKGYNTSSRESCQYTPKANITEHLVESHYDRHTGITYYEADVIVADFNYSDRDGQVQKVEKWVNGVSTTRGHVDIRTTSTVKLRVTDNDGNVTETTRTLRPPMIQQCRRGDMLILCEDDFL</sequence>
<feature type="signal peptide" evidence="1">
    <location>
        <begin position="1"/>
        <end position="21"/>
    </location>
</feature>
<dbReference type="RefSeq" id="WP_063360121.1">
    <property type="nucleotide sequence ID" value="NZ_AUXZ01000014.1"/>
</dbReference>
<keyword evidence="1" id="KW-0732">Signal</keyword>
<gene>
    <name evidence="2" type="ORF">N476_26345</name>
</gene>
<dbReference type="Proteomes" id="UP000076503">
    <property type="component" value="Unassembled WGS sequence"/>
</dbReference>
<dbReference type="OrthoDB" id="6314948at2"/>
<accession>A0A167GGI1</accession>
<proteinExistence type="predicted"/>
<dbReference type="AlphaFoldDB" id="A0A167GGI1"/>
<evidence type="ECO:0000313" key="2">
    <source>
        <dbReference type="EMBL" id="KZN55268.1"/>
    </source>
</evidence>
<comment type="caution">
    <text evidence="2">The sequence shown here is derived from an EMBL/GenBank/DDBJ whole genome shotgun (WGS) entry which is preliminary data.</text>
</comment>
<protein>
    <submittedName>
        <fullName evidence="2">Uncharacterized protein</fullName>
    </submittedName>
</protein>